<reference evidence="2" key="1">
    <citation type="submission" date="2018-06" db="EMBL/GenBank/DDBJ databases">
        <authorList>
            <person name="Sharma R."/>
            <person name="Ke K."/>
            <person name="Breakwell D.P."/>
            <person name="Hope S."/>
            <person name="Grose J.H."/>
        </authorList>
    </citation>
    <scope>NUCLEOTIDE SEQUENCE [LARGE SCALE GENOMIC DNA]</scope>
</reference>
<organism evidence="1 2">
    <name type="scientific">Erwinia phage SunLIRen</name>
    <dbReference type="NCBI Taxonomy" id="2267654"/>
    <lineage>
        <taxon>Viruses</taxon>
        <taxon>Duplodnaviria</taxon>
        <taxon>Heunggongvirae</taxon>
        <taxon>Uroviricota</taxon>
        <taxon>Caudoviricetes</taxon>
        <taxon>Andersonviridae</taxon>
        <taxon>Ounavirinae</taxon>
        <taxon>Kolesnikvirus</taxon>
        <taxon>Kolesnikvirus Ea214</taxon>
    </lineage>
</organism>
<proteinExistence type="predicted"/>
<protein>
    <submittedName>
        <fullName evidence="1">Putative tail fiber protein</fullName>
    </submittedName>
</protein>
<name>A0A346FHW2_9CAUD</name>
<dbReference type="Proteomes" id="UP000257815">
    <property type="component" value="Segment"/>
</dbReference>
<sequence>MATYRLQDLPEFTGTILGTDLVLVKILARDSTGTDTDAKMTVTNFLKGVSFDTSKFVLKGGDIFAGDMTMNNTVTLKGLMTGSKGAVGIAVINANDQLVLGDDKVPLVLKSLENPAYLRSDGTQFYLYHTGNKPNATDVGAVPTTRTINGHAMNENVTLSASDLEGIDLYVLKSDGYTRVSGVMQESLTMKNDSYLSAKKADGSASVNILKVNSNDNLEIGQSDAFMLLYSNSDIQAQIKGYNQTLLHDGNFRTYINPNEKLKAYIQMQVFDTAGTYTITPDSLSTVLKFRVEGANKYDFDVSLSNITGHYQTAAIANTSSYGSITVTEGEESNILDDRTGNVVKAVIANDDAGFIIGFWNETSKKSQFKSIAYRADGDFNARVEDNDGWLWWWMLDNTSGAWVNKTINASDATLSGYQPNHGDTETRPTAPNLTDGVSQINILFDNSSDTNLTFSYYCVNTLPPKDATKIEVVVGDNGSVSANSDVTGRIDRIVVEEFGRI</sequence>
<evidence type="ECO:0000313" key="1">
    <source>
        <dbReference type="EMBL" id="AXN57392.1"/>
    </source>
</evidence>
<evidence type="ECO:0000313" key="2">
    <source>
        <dbReference type="Proteomes" id="UP000257815"/>
    </source>
</evidence>
<gene>
    <name evidence="1" type="ORF">SUNLIREN_92</name>
</gene>
<dbReference type="EMBL" id="MH426725">
    <property type="protein sequence ID" value="AXN57392.1"/>
    <property type="molecule type" value="Genomic_DNA"/>
</dbReference>
<accession>A0A346FHW2</accession>